<dbReference type="EMBL" id="ADTV01000009">
    <property type="protein sequence ID" value="EFG85273.1"/>
    <property type="molecule type" value="Genomic_DNA"/>
</dbReference>
<proteinExistence type="predicted"/>
<comment type="caution">
    <text evidence="1">The sequence shown here is derived from an EMBL/GenBank/DDBJ whole genome shotgun (WGS) entry which is preliminary data.</text>
</comment>
<evidence type="ECO:0000313" key="1">
    <source>
        <dbReference type="EMBL" id="EFG85273.1"/>
    </source>
</evidence>
<dbReference type="RefSeq" id="WP_003617829.1">
    <property type="nucleotide sequence ID" value="NZ_CM000920.1"/>
</dbReference>
<dbReference type="AlphaFoldDB" id="D5QC77"/>
<dbReference type="GeneID" id="79062965"/>
<dbReference type="HOGENOM" id="CLU_3217580_0_0_5"/>
<evidence type="ECO:0000313" key="2">
    <source>
        <dbReference type="Proteomes" id="UP000006468"/>
    </source>
</evidence>
<accession>D5QC77</accession>
<protein>
    <submittedName>
        <fullName evidence="1">Uncharacterized protein</fullName>
    </submittedName>
</protein>
<sequence>MFPHGTMPGWRKDVPDEAFSKTFKEHRFFSQKGSSRNPVVTAPL</sequence>
<gene>
    <name evidence="1" type="ORF">GXY_03638</name>
</gene>
<dbReference type="Proteomes" id="UP000006468">
    <property type="component" value="Chromosome"/>
</dbReference>
<organism evidence="1 2">
    <name type="scientific">Novacetimonas hansenii ATCC 23769</name>
    <dbReference type="NCBI Taxonomy" id="714995"/>
    <lineage>
        <taxon>Bacteria</taxon>
        <taxon>Pseudomonadati</taxon>
        <taxon>Pseudomonadota</taxon>
        <taxon>Alphaproteobacteria</taxon>
        <taxon>Acetobacterales</taxon>
        <taxon>Acetobacteraceae</taxon>
        <taxon>Novacetimonas</taxon>
    </lineage>
</organism>
<reference evidence="1 2" key="1">
    <citation type="journal article" date="2010" name="J. Bacteriol.">
        <title>Genome sequence of a cellulose-producing bacterium, Gluconacetobacter hansenii ATCC 23769.</title>
        <authorList>
            <person name="Iyer P.R."/>
            <person name="Geib S.M."/>
            <person name="Catchmark J."/>
            <person name="Kao T.H."/>
            <person name="Tien M."/>
        </authorList>
    </citation>
    <scope>NUCLEOTIDE SEQUENCE [LARGE SCALE GENOMIC DNA]</scope>
    <source>
        <strain evidence="1 2">ATCC 23769</strain>
    </source>
</reference>
<name>D5QC77_NOVHA</name>